<evidence type="ECO:0000256" key="5">
    <source>
        <dbReference type="ARBA" id="ARBA00007417"/>
    </source>
</evidence>
<evidence type="ECO:0000256" key="9">
    <source>
        <dbReference type="ARBA" id="ARBA00022857"/>
    </source>
</evidence>
<dbReference type="InterPro" id="IPR016192">
    <property type="entry name" value="APOBEC/CMP_deaminase_Zn-bd"/>
</dbReference>
<evidence type="ECO:0000256" key="8">
    <source>
        <dbReference type="ARBA" id="ARBA00022833"/>
    </source>
</evidence>
<dbReference type="GO" id="GO:0008703">
    <property type="term" value="F:5-amino-6-(5-phosphoribosylamino)uracil reductase activity"/>
    <property type="evidence" value="ECO:0007669"/>
    <property type="project" value="UniProtKB-EC"/>
</dbReference>
<keyword evidence="10 12" id="KW-0560">Oxidoreductase</keyword>
<evidence type="ECO:0000256" key="12">
    <source>
        <dbReference type="PIRNR" id="PIRNR006769"/>
    </source>
</evidence>
<dbReference type="EMBL" id="JAEDAH010000096">
    <property type="protein sequence ID" value="MCA6064964.1"/>
    <property type="molecule type" value="Genomic_DNA"/>
</dbReference>
<keyword evidence="11" id="KW-0511">Multifunctional enzyme</keyword>
<dbReference type="PROSITE" id="PS00903">
    <property type="entry name" value="CYT_DCMP_DEAMINASES_1"/>
    <property type="match status" value="1"/>
</dbReference>
<gene>
    <name evidence="14" type="primary">ribD</name>
    <name evidence="14" type="ORF">I9W95_15255</name>
</gene>
<organism evidence="14 15">
    <name type="scientific">Thalassolituus marinus</name>
    <dbReference type="NCBI Taxonomy" id="671053"/>
    <lineage>
        <taxon>Bacteria</taxon>
        <taxon>Pseudomonadati</taxon>
        <taxon>Pseudomonadota</taxon>
        <taxon>Gammaproteobacteria</taxon>
        <taxon>Oceanospirillales</taxon>
        <taxon>Oceanospirillaceae</taxon>
        <taxon>Thalassolituus</taxon>
    </lineage>
</organism>
<evidence type="ECO:0000256" key="4">
    <source>
        <dbReference type="ARBA" id="ARBA00005259"/>
    </source>
</evidence>
<comment type="similarity">
    <text evidence="5 12">In the C-terminal section; belongs to the HTP reductase family.</text>
</comment>
<dbReference type="InterPro" id="IPR004794">
    <property type="entry name" value="Eubact_RibD"/>
</dbReference>
<dbReference type="InterPro" id="IPR050765">
    <property type="entry name" value="Riboflavin_Biosynth_HTPR"/>
</dbReference>
<dbReference type="Pfam" id="PF00383">
    <property type="entry name" value="dCMP_cyt_deam_1"/>
    <property type="match status" value="1"/>
</dbReference>
<dbReference type="Gene3D" id="3.40.140.10">
    <property type="entry name" value="Cytidine Deaminase, domain 2"/>
    <property type="match status" value="1"/>
</dbReference>
<protein>
    <recommendedName>
        <fullName evidence="12">Riboflavin biosynthesis protein RibD</fullName>
    </recommendedName>
    <domain>
        <recommendedName>
            <fullName evidence="12">Diaminohydroxyphosphoribosylaminopyrimidine deaminase</fullName>
            <shortName evidence="12">DRAP deaminase</shortName>
            <ecNumber evidence="12">3.5.4.26</ecNumber>
        </recommendedName>
        <alternativeName>
            <fullName evidence="12">Riboflavin-specific deaminase</fullName>
        </alternativeName>
    </domain>
    <domain>
        <recommendedName>
            <fullName evidence="12">5-amino-6-(5-phosphoribosylamino)uracil reductase</fullName>
            <ecNumber evidence="12">1.1.1.193</ecNumber>
        </recommendedName>
        <alternativeName>
            <fullName evidence="12">HTP reductase</fullName>
        </alternativeName>
    </domain>
</protein>
<dbReference type="NCBIfam" id="TIGR00227">
    <property type="entry name" value="ribD_Cterm"/>
    <property type="match status" value="1"/>
</dbReference>
<accession>A0ABS7ZTG0</accession>
<comment type="similarity">
    <text evidence="4 12">In the N-terminal section; belongs to the cytidine and deoxycytidylate deaminase family.</text>
</comment>
<evidence type="ECO:0000313" key="14">
    <source>
        <dbReference type="EMBL" id="MCA6064964.1"/>
    </source>
</evidence>
<evidence type="ECO:0000313" key="15">
    <source>
        <dbReference type="Proteomes" id="UP000714380"/>
    </source>
</evidence>
<comment type="pathway">
    <text evidence="3 12">Cofactor biosynthesis; riboflavin biosynthesis; 5-amino-6-(D-ribitylamino)uracil from GTP: step 3/4.</text>
</comment>
<dbReference type="PANTHER" id="PTHR38011:SF7">
    <property type="entry name" value="2,5-DIAMINO-6-RIBOSYLAMINO-4(3H)-PYRIMIDINONE 5'-PHOSPHATE REDUCTASE"/>
    <property type="match status" value="1"/>
</dbReference>
<dbReference type="EC" id="3.5.4.26" evidence="12"/>
<feature type="domain" description="CMP/dCMP-type deaminase" evidence="13">
    <location>
        <begin position="1"/>
        <end position="117"/>
    </location>
</feature>
<dbReference type="InterPro" id="IPR011549">
    <property type="entry name" value="RibD_C"/>
</dbReference>
<evidence type="ECO:0000256" key="6">
    <source>
        <dbReference type="ARBA" id="ARBA00022619"/>
    </source>
</evidence>
<keyword evidence="12 14" id="KW-0378">Hydrolase</keyword>
<evidence type="ECO:0000256" key="10">
    <source>
        <dbReference type="ARBA" id="ARBA00023002"/>
    </source>
</evidence>
<dbReference type="GO" id="GO:0008835">
    <property type="term" value="F:diaminohydroxyphosphoribosylaminopyrimidine deaminase activity"/>
    <property type="evidence" value="ECO:0007669"/>
    <property type="project" value="UniProtKB-EC"/>
</dbReference>
<comment type="catalytic activity">
    <reaction evidence="12">
        <text>5-amino-6-(5-phospho-D-ribitylamino)uracil + NADP(+) = 5-amino-6-(5-phospho-D-ribosylamino)uracil + NADPH + H(+)</text>
        <dbReference type="Rhea" id="RHEA:17845"/>
        <dbReference type="ChEBI" id="CHEBI:15378"/>
        <dbReference type="ChEBI" id="CHEBI:57783"/>
        <dbReference type="ChEBI" id="CHEBI:58349"/>
        <dbReference type="ChEBI" id="CHEBI:58421"/>
        <dbReference type="ChEBI" id="CHEBI:58453"/>
        <dbReference type="EC" id="1.1.1.193"/>
    </reaction>
</comment>
<comment type="function">
    <text evidence="1 12">Converts 2,5-diamino-6-(ribosylamino)-4(3h)-pyrimidinone 5'-phosphate into 5-amino-6-(ribosylamino)-2,4(1h,3h)-pyrimidinedione 5'-phosphate.</text>
</comment>
<evidence type="ECO:0000256" key="11">
    <source>
        <dbReference type="ARBA" id="ARBA00023268"/>
    </source>
</evidence>
<comment type="catalytic activity">
    <reaction evidence="12">
        <text>2,5-diamino-6-hydroxy-4-(5-phosphoribosylamino)-pyrimidine + H2O + H(+) = 5-amino-6-(5-phospho-D-ribosylamino)uracil + NH4(+)</text>
        <dbReference type="Rhea" id="RHEA:21868"/>
        <dbReference type="ChEBI" id="CHEBI:15377"/>
        <dbReference type="ChEBI" id="CHEBI:15378"/>
        <dbReference type="ChEBI" id="CHEBI:28938"/>
        <dbReference type="ChEBI" id="CHEBI:58453"/>
        <dbReference type="ChEBI" id="CHEBI:58614"/>
        <dbReference type="EC" id="3.5.4.26"/>
    </reaction>
</comment>
<dbReference type="EC" id="1.1.1.193" evidence="12"/>
<dbReference type="SUPFAM" id="SSF53927">
    <property type="entry name" value="Cytidine deaminase-like"/>
    <property type="match status" value="1"/>
</dbReference>
<proteinExistence type="inferred from homology"/>
<comment type="cofactor">
    <cofactor evidence="12">
        <name>Zn(2+)</name>
        <dbReference type="ChEBI" id="CHEBI:29105"/>
    </cofactor>
    <text evidence="12">Binds 1 zinc ion.</text>
</comment>
<dbReference type="CDD" id="cd01284">
    <property type="entry name" value="Riboflavin_deaminase-reductase"/>
    <property type="match status" value="1"/>
</dbReference>
<dbReference type="Proteomes" id="UP000714380">
    <property type="component" value="Unassembled WGS sequence"/>
</dbReference>
<evidence type="ECO:0000256" key="3">
    <source>
        <dbReference type="ARBA" id="ARBA00004910"/>
    </source>
</evidence>
<keyword evidence="7 12" id="KW-0479">Metal-binding</keyword>
<evidence type="ECO:0000259" key="13">
    <source>
        <dbReference type="PROSITE" id="PS51747"/>
    </source>
</evidence>
<dbReference type="PANTHER" id="PTHR38011">
    <property type="entry name" value="DIHYDROFOLATE REDUCTASE FAMILY PROTEIN (AFU_ORTHOLOGUE AFUA_8G06820)"/>
    <property type="match status" value="1"/>
</dbReference>
<reference evidence="14 15" key="1">
    <citation type="submission" date="2020-12" db="EMBL/GenBank/DDBJ databases">
        <title>Novel Thalassolituus-related marine hydrocarbonoclastic bacteria mediated algae-derived hydrocarbons mineralization in twilight zone of the northern South China Sea.</title>
        <authorList>
            <person name="Dong C."/>
        </authorList>
    </citation>
    <scope>NUCLEOTIDE SEQUENCE [LARGE SCALE GENOMIC DNA]</scope>
    <source>
        <strain evidence="14 15">IMCC1826</strain>
    </source>
</reference>
<dbReference type="SUPFAM" id="SSF53597">
    <property type="entry name" value="Dihydrofolate reductase-like"/>
    <property type="match status" value="1"/>
</dbReference>
<dbReference type="PIRSF" id="PIRSF006769">
    <property type="entry name" value="RibD"/>
    <property type="match status" value="1"/>
</dbReference>
<name>A0ABS7ZTG0_9GAMM</name>
<dbReference type="PROSITE" id="PS51747">
    <property type="entry name" value="CYT_DCMP_DEAMINASES_2"/>
    <property type="match status" value="1"/>
</dbReference>
<evidence type="ECO:0000256" key="1">
    <source>
        <dbReference type="ARBA" id="ARBA00002151"/>
    </source>
</evidence>
<comment type="caution">
    <text evidence="14">The sequence shown here is derived from an EMBL/GenBank/DDBJ whole genome shotgun (WGS) entry which is preliminary data.</text>
</comment>
<sequence length="366" mass="39315">MARALQLAALGLYSTSPNPRVGCVIVRDGEIVGEGWHQKAGEPHAEVHALRMAGDKARSATAYVTLEPCSHHGRTPPCAEGLINAGVARVVGACSDPNPLVAGRGYNMLRDAGIEVITPCLEAQAIEINRGFMQRMSSGLPLVRIKLAQSLDGRTAMASGESQWITGPQARADVQRLRARSCAIITGADSVLIDNPSMTVRPAETGIEQEQRLWRQPLRVIIDGQQRLSGNEAIFSQAGDILLAQLGDERPLQRAVELGSLSQWSSPQAEDTGRHIDLTALLQHLAQLGCNEVLVESGAQLAGAFVAAGLADELVLYCAPTLLGSNARPLLSLGLDSMNEQIRWQWNDVRMVGNDLKMVLSRTSET</sequence>
<dbReference type="InterPro" id="IPR024072">
    <property type="entry name" value="DHFR-like_dom_sf"/>
</dbReference>
<dbReference type="Gene3D" id="3.40.430.10">
    <property type="entry name" value="Dihydrofolate Reductase, subunit A"/>
    <property type="match status" value="1"/>
</dbReference>
<dbReference type="InterPro" id="IPR002734">
    <property type="entry name" value="RibDG_C"/>
</dbReference>
<dbReference type="NCBIfam" id="TIGR00326">
    <property type="entry name" value="eubact_ribD"/>
    <property type="match status" value="1"/>
</dbReference>
<dbReference type="InterPro" id="IPR016193">
    <property type="entry name" value="Cytidine_deaminase-like"/>
</dbReference>
<dbReference type="InterPro" id="IPR002125">
    <property type="entry name" value="CMP_dCMP_dom"/>
</dbReference>
<keyword evidence="6 12" id="KW-0686">Riboflavin biosynthesis</keyword>
<keyword evidence="9 12" id="KW-0521">NADP</keyword>
<keyword evidence="8 12" id="KW-0862">Zinc</keyword>
<evidence type="ECO:0000256" key="2">
    <source>
        <dbReference type="ARBA" id="ARBA00004882"/>
    </source>
</evidence>
<comment type="pathway">
    <text evidence="2 12">Cofactor biosynthesis; riboflavin biosynthesis; 5-amino-6-(D-ribitylamino)uracil from GTP: step 2/4.</text>
</comment>
<keyword evidence="15" id="KW-1185">Reference proteome</keyword>
<evidence type="ECO:0000256" key="7">
    <source>
        <dbReference type="ARBA" id="ARBA00022723"/>
    </source>
</evidence>
<dbReference type="Pfam" id="PF01872">
    <property type="entry name" value="RibD_C"/>
    <property type="match status" value="1"/>
</dbReference>